<dbReference type="Proteomes" id="UP000546701">
    <property type="component" value="Unassembled WGS sequence"/>
</dbReference>
<dbReference type="InterPro" id="IPR005302">
    <property type="entry name" value="MoCF_Sase_C"/>
</dbReference>
<dbReference type="GO" id="GO:0003824">
    <property type="term" value="F:catalytic activity"/>
    <property type="evidence" value="ECO:0007669"/>
    <property type="project" value="InterPro"/>
</dbReference>
<gene>
    <name evidence="2" type="ORF">FHS99_002535</name>
</gene>
<dbReference type="RefSeq" id="WP_308419291.1">
    <property type="nucleotide sequence ID" value="NZ_BMJP01000004.1"/>
</dbReference>
<dbReference type="AlphaFoldDB" id="A0A7W9F214"/>
<reference evidence="2 3" key="1">
    <citation type="submission" date="2020-08" db="EMBL/GenBank/DDBJ databases">
        <title>Genomic Encyclopedia of Type Strains, Phase IV (KMG-IV): sequencing the most valuable type-strain genomes for metagenomic binning, comparative biology and taxonomic classification.</title>
        <authorList>
            <person name="Goeker M."/>
        </authorList>
    </citation>
    <scope>NUCLEOTIDE SEQUENCE [LARGE SCALE GENOMIC DNA]</scope>
    <source>
        <strain evidence="2 3">DSM 103336</strain>
    </source>
</reference>
<protein>
    <submittedName>
        <fullName evidence="2">MOSC domain-containing protein YiiM</fullName>
    </submittedName>
</protein>
<evidence type="ECO:0000259" key="1">
    <source>
        <dbReference type="PROSITE" id="PS51340"/>
    </source>
</evidence>
<organism evidence="2 3">
    <name type="scientific">Sphingomonas prati</name>
    <dbReference type="NCBI Taxonomy" id="1843237"/>
    <lineage>
        <taxon>Bacteria</taxon>
        <taxon>Pseudomonadati</taxon>
        <taxon>Pseudomonadota</taxon>
        <taxon>Alphaproteobacteria</taxon>
        <taxon>Sphingomonadales</taxon>
        <taxon>Sphingomonadaceae</taxon>
        <taxon>Sphingomonas</taxon>
    </lineage>
</organism>
<dbReference type="GO" id="GO:0030170">
    <property type="term" value="F:pyridoxal phosphate binding"/>
    <property type="evidence" value="ECO:0007669"/>
    <property type="project" value="InterPro"/>
</dbReference>
<dbReference type="GO" id="GO:0030151">
    <property type="term" value="F:molybdenum ion binding"/>
    <property type="evidence" value="ECO:0007669"/>
    <property type="project" value="InterPro"/>
</dbReference>
<sequence length="195" mass="21021">MGFLESDDRHGGCDRQVPVRAGPVQDFLPFAPVAVGSDPDHAAAGLGTLIGLARRRVPRAAMETLSDSAITTAQGVVGDYRGKAKPDGRVTRRQVSLLRREDWTLAEAELACALPWTHRRANLFVEGLDLPRVAGTIVAIGDVRLAVSGECDPCRRMDEQHPGLWPALVPDWRGGYLMTVIAGGHVRLGDAVRTL</sequence>
<keyword evidence="3" id="KW-1185">Reference proteome</keyword>
<dbReference type="PANTHER" id="PTHR36930:SF1">
    <property type="entry name" value="MOSC DOMAIN-CONTAINING PROTEIN"/>
    <property type="match status" value="1"/>
</dbReference>
<evidence type="ECO:0000313" key="2">
    <source>
        <dbReference type="EMBL" id="MBB5730037.1"/>
    </source>
</evidence>
<proteinExistence type="predicted"/>
<name>A0A7W9F214_9SPHN</name>
<dbReference type="Gene3D" id="2.40.33.20">
    <property type="entry name" value="PK beta-barrel domain-like"/>
    <property type="match status" value="1"/>
</dbReference>
<dbReference type="PANTHER" id="PTHR36930">
    <property type="entry name" value="METAL-SULFUR CLUSTER BIOSYNTHESIS PROTEINS YUAD-RELATED"/>
    <property type="match status" value="1"/>
</dbReference>
<accession>A0A7W9F214</accession>
<feature type="domain" description="MOSC" evidence="1">
    <location>
        <begin position="55"/>
        <end position="195"/>
    </location>
</feature>
<dbReference type="Pfam" id="PF03473">
    <property type="entry name" value="MOSC"/>
    <property type="match status" value="1"/>
</dbReference>
<evidence type="ECO:0000313" key="3">
    <source>
        <dbReference type="Proteomes" id="UP000546701"/>
    </source>
</evidence>
<dbReference type="EMBL" id="JACIJR010000006">
    <property type="protein sequence ID" value="MBB5730037.1"/>
    <property type="molecule type" value="Genomic_DNA"/>
</dbReference>
<comment type="caution">
    <text evidence="2">The sequence shown here is derived from an EMBL/GenBank/DDBJ whole genome shotgun (WGS) entry which is preliminary data.</text>
</comment>
<dbReference type="PROSITE" id="PS51340">
    <property type="entry name" value="MOSC"/>
    <property type="match status" value="1"/>
</dbReference>
<dbReference type="InterPro" id="IPR011037">
    <property type="entry name" value="Pyrv_Knase-like_insert_dom_sf"/>
</dbReference>
<dbReference type="InterPro" id="IPR052716">
    <property type="entry name" value="MOSC_domain"/>
</dbReference>
<dbReference type="SUPFAM" id="SSF50800">
    <property type="entry name" value="PK beta-barrel domain-like"/>
    <property type="match status" value="1"/>
</dbReference>